<dbReference type="HOGENOM" id="CLU_1462548_0_0_1"/>
<organism evidence="2">
    <name type="scientific">Caenorhabditis brenneri</name>
    <name type="common">Nematode worm</name>
    <dbReference type="NCBI Taxonomy" id="135651"/>
    <lineage>
        <taxon>Eukaryota</taxon>
        <taxon>Metazoa</taxon>
        <taxon>Ecdysozoa</taxon>
        <taxon>Nematoda</taxon>
        <taxon>Chromadorea</taxon>
        <taxon>Rhabditida</taxon>
        <taxon>Rhabditina</taxon>
        <taxon>Rhabditomorpha</taxon>
        <taxon>Rhabditoidea</taxon>
        <taxon>Rhabditidae</taxon>
        <taxon>Peloderinae</taxon>
        <taxon>Caenorhabditis</taxon>
    </lineage>
</organism>
<evidence type="ECO:0000313" key="1">
    <source>
        <dbReference type="EMBL" id="EGT34612.1"/>
    </source>
</evidence>
<dbReference type="AlphaFoldDB" id="G0NNM7"/>
<dbReference type="Proteomes" id="UP000008068">
    <property type="component" value="Unassembled WGS sequence"/>
</dbReference>
<proteinExistence type="predicted"/>
<accession>G0NNM7</accession>
<protein>
    <submittedName>
        <fullName evidence="1">Uncharacterized protein</fullName>
    </submittedName>
</protein>
<dbReference type="EMBL" id="GL379915">
    <property type="protein sequence ID" value="EGT34612.1"/>
    <property type="molecule type" value="Genomic_DNA"/>
</dbReference>
<keyword evidence="2" id="KW-1185">Reference proteome</keyword>
<dbReference type="InParanoid" id="G0NNM7"/>
<gene>
    <name evidence="1" type="ORF">CAEBREN_03954</name>
</gene>
<evidence type="ECO:0000313" key="2">
    <source>
        <dbReference type="Proteomes" id="UP000008068"/>
    </source>
</evidence>
<reference evidence="2" key="1">
    <citation type="submission" date="2011-07" db="EMBL/GenBank/DDBJ databases">
        <authorList>
            <consortium name="Caenorhabditis brenneri Sequencing and Analysis Consortium"/>
            <person name="Wilson R.K."/>
        </authorList>
    </citation>
    <scope>NUCLEOTIDE SEQUENCE [LARGE SCALE GENOMIC DNA]</scope>
    <source>
        <strain evidence="2">PB2801</strain>
    </source>
</reference>
<name>G0NNM7_CAEBE</name>
<sequence length="185" mass="20702">MNTAQAYGQPLRPVQGAGNEKAEPLLSIQQTSIDHSMDVMIDSSKLVMANGNSPVGSIEDIFTRLTRRMVFEFFEGHARMEELPCLGDLTNGIDELNRTTLIPMEPYSEFSHVKPLDVNENLHQLSAISMDLDFNSRMVEYLCESVLLDSFDASSTTFVSSLEHFRSELVSQSAEHTIEGEIIEK</sequence>